<comment type="caution">
    <text evidence="2">The sequence shown here is derived from an EMBL/GenBank/DDBJ whole genome shotgun (WGS) entry which is preliminary data.</text>
</comment>
<dbReference type="AlphaFoldDB" id="A0AAV4PQV3"/>
<organism evidence="2 3">
    <name type="scientific">Caerostris extrusa</name>
    <name type="common">Bark spider</name>
    <name type="synonym">Caerostris bankana</name>
    <dbReference type="NCBI Taxonomy" id="172846"/>
    <lineage>
        <taxon>Eukaryota</taxon>
        <taxon>Metazoa</taxon>
        <taxon>Ecdysozoa</taxon>
        <taxon>Arthropoda</taxon>
        <taxon>Chelicerata</taxon>
        <taxon>Arachnida</taxon>
        <taxon>Araneae</taxon>
        <taxon>Araneomorphae</taxon>
        <taxon>Entelegynae</taxon>
        <taxon>Araneoidea</taxon>
        <taxon>Araneidae</taxon>
        <taxon>Caerostris</taxon>
    </lineage>
</organism>
<feature type="region of interest" description="Disordered" evidence="1">
    <location>
        <begin position="77"/>
        <end position="96"/>
    </location>
</feature>
<proteinExistence type="predicted"/>
<keyword evidence="3" id="KW-1185">Reference proteome</keyword>
<name>A0AAV4PQV3_CAEEX</name>
<dbReference type="Proteomes" id="UP001054945">
    <property type="component" value="Unassembled WGS sequence"/>
</dbReference>
<reference evidence="2 3" key="1">
    <citation type="submission" date="2021-06" db="EMBL/GenBank/DDBJ databases">
        <title>Caerostris extrusa draft genome.</title>
        <authorList>
            <person name="Kono N."/>
            <person name="Arakawa K."/>
        </authorList>
    </citation>
    <scope>NUCLEOTIDE SEQUENCE [LARGE SCALE GENOMIC DNA]</scope>
</reference>
<protein>
    <submittedName>
        <fullName evidence="2">Uncharacterized protein</fullName>
    </submittedName>
</protein>
<accession>A0AAV4PQV3</accession>
<evidence type="ECO:0000313" key="2">
    <source>
        <dbReference type="EMBL" id="GIX99489.1"/>
    </source>
</evidence>
<dbReference type="EMBL" id="BPLR01005054">
    <property type="protein sequence ID" value="GIX99489.1"/>
    <property type="molecule type" value="Genomic_DNA"/>
</dbReference>
<evidence type="ECO:0000313" key="3">
    <source>
        <dbReference type="Proteomes" id="UP001054945"/>
    </source>
</evidence>
<gene>
    <name evidence="2" type="ORF">CEXT_749711</name>
</gene>
<evidence type="ECO:0000256" key="1">
    <source>
        <dbReference type="SAM" id="MobiDB-lite"/>
    </source>
</evidence>
<sequence>MMIYAGEGRLFKLERNLECLVSSLRPGFRDWFDSGPDRSPPRYSGAPMRLKRLHELFPSPQHYPSLPDRYHRPASASPDLFGVPGTQRRGTAIPQSAGTGGALAMLSKSSHYEFIPLFFPRCHLCYTSSVINRKREYSPRF</sequence>